<proteinExistence type="predicted"/>
<keyword evidence="1" id="KW-0143">Chaperone</keyword>
<evidence type="ECO:0000313" key="2">
    <source>
        <dbReference type="EMBL" id="MCB5195185.1"/>
    </source>
</evidence>
<dbReference type="InterPro" id="IPR020945">
    <property type="entry name" value="DMSO/NO3_reduct_chaperone"/>
</dbReference>
<dbReference type="EMBL" id="JAJAWG010000001">
    <property type="protein sequence ID" value="MCB5195185.1"/>
    <property type="molecule type" value="Genomic_DNA"/>
</dbReference>
<accession>A0ABS8BHI7</accession>
<reference evidence="2 3" key="1">
    <citation type="submission" date="2021-10" db="EMBL/GenBank/DDBJ databases">
        <authorList>
            <person name="Chen M."/>
        </authorList>
    </citation>
    <scope>NUCLEOTIDE SEQUENCE [LARGE SCALE GENOMIC DNA]</scope>
    <source>
        <strain evidence="2 3">H3-26</strain>
    </source>
</reference>
<organism evidence="2 3">
    <name type="scientific">Deefgea salmonis</name>
    <dbReference type="NCBI Taxonomy" id="2875502"/>
    <lineage>
        <taxon>Bacteria</taxon>
        <taxon>Pseudomonadati</taxon>
        <taxon>Pseudomonadota</taxon>
        <taxon>Betaproteobacteria</taxon>
        <taxon>Neisseriales</taxon>
        <taxon>Chitinibacteraceae</taxon>
        <taxon>Deefgea</taxon>
    </lineage>
</organism>
<dbReference type="Gene3D" id="1.20.120.1820">
    <property type="match status" value="1"/>
</dbReference>
<gene>
    <name evidence="2" type="primary">torD</name>
    <name evidence="2" type="ORF">LG219_02625</name>
</gene>
<dbReference type="Pfam" id="PF02613">
    <property type="entry name" value="Nitrate_red_del"/>
    <property type="match status" value="1"/>
</dbReference>
<name>A0ABS8BHI7_9NEIS</name>
<evidence type="ECO:0000256" key="1">
    <source>
        <dbReference type="ARBA" id="ARBA00023186"/>
    </source>
</evidence>
<keyword evidence="3" id="KW-1185">Reference proteome</keyword>
<dbReference type="RefSeq" id="WP_226762988.1">
    <property type="nucleotide sequence ID" value="NZ_JAJAWG010000001.1"/>
</dbReference>
<dbReference type="PANTHER" id="PTHR34227">
    <property type="entry name" value="CHAPERONE PROTEIN YCDY"/>
    <property type="match status" value="1"/>
</dbReference>
<dbReference type="InterPro" id="IPR036386">
    <property type="entry name" value="HscB_C_sf"/>
</dbReference>
<protein>
    <submittedName>
        <fullName evidence="2">Molecular chaperone TorD</fullName>
    </submittedName>
</protein>
<comment type="caution">
    <text evidence="2">The sequence shown here is derived from an EMBL/GenBank/DDBJ whole genome shotgun (WGS) entry which is preliminary data.</text>
</comment>
<dbReference type="Proteomes" id="UP001198034">
    <property type="component" value="Unassembled WGS sequence"/>
</dbReference>
<dbReference type="PANTHER" id="PTHR34227:SF11">
    <property type="entry name" value="CHAPERONE PROTEIN TORD"/>
    <property type="match status" value="1"/>
</dbReference>
<dbReference type="InterPro" id="IPR050289">
    <property type="entry name" value="TorD/DmsD_chaperones"/>
</dbReference>
<dbReference type="NCBIfam" id="NF003442">
    <property type="entry name" value="PRK04976.1"/>
    <property type="match status" value="1"/>
</dbReference>
<sequence>MNASTVTSEQTAAAPADQRAALYAWFATLYARELTEAQLQIWFSGAAEPLFDVLAQAGFAVEVTQLQGSINALRDLPDAQLELAADYTMCFLLDVKSSALPYASCYVGEHKTLFGPEEKAMREKLEFYGLGLDSAYPEAADHLAIQLELLSWLAMAGKAQDEQEMVASLLRWVPMFSEKCQTIHTQVAFYPALSRLLCGILQAEAGTSLE</sequence>
<dbReference type="InterPro" id="IPR036411">
    <property type="entry name" value="TorD-like_sf"/>
</dbReference>
<evidence type="ECO:0000313" key="3">
    <source>
        <dbReference type="Proteomes" id="UP001198034"/>
    </source>
</evidence>
<dbReference type="SUPFAM" id="SSF89155">
    <property type="entry name" value="TorD-like"/>
    <property type="match status" value="1"/>
</dbReference>
<dbReference type="Gene3D" id="1.20.1280.20">
    <property type="entry name" value="HscB, C-terminal domain"/>
    <property type="match status" value="1"/>
</dbReference>